<comment type="caution">
    <text evidence="1">The sequence shown here is derived from an EMBL/GenBank/DDBJ whole genome shotgun (WGS) entry which is preliminary data.</text>
</comment>
<protein>
    <submittedName>
        <fullName evidence="1">Uncharacterized protein</fullName>
    </submittedName>
</protein>
<name>A0A482X9J0_LAOST</name>
<accession>A0A482X9J0</accession>
<proteinExistence type="predicted"/>
<dbReference type="Proteomes" id="UP000291343">
    <property type="component" value="Unassembled WGS sequence"/>
</dbReference>
<keyword evidence="2" id="KW-1185">Reference proteome</keyword>
<sequence>MSQALLPQQCIGMDGMQFRLDELNQYACPSAPLIVGVYHYNCSIVPSSANAIPRTIGKAAVASRSCKNLCLLEVPAVVVAVAPSIVGVYHYNCSIVPSFANSIPQTNGKAAVASRQEFLTDNFRTFRSIIIFFKQLE</sequence>
<evidence type="ECO:0000313" key="2">
    <source>
        <dbReference type="Proteomes" id="UP000291343"/>
    </source>
</evidence>
<organism evidence="1 2">
    <name type="scientific">Laodelphax striatellus</name>
    <name type="common">Small brown planthopper</name>
    <name type="synonym">Delphax striatella</name>
    <dbReference type="NCBI Taxonomy" id="195883"/>
    <lineage>
        <taxon>Eukaryota</taxon>
        <taxon>Metazoa</taxon>
        <taxon>Ecdysozoa</taxon>
        <taxon>Arthropoda</taxon>
        <taxon>Hexapoda</taxon>
        <taxon>Insecta</taxon>
        <taxon>Pterygota</taxon>
        <taxon>Neoptera</taxon>
        <taxon>Paraneoptera</taxon>
        <taxon>Hemiptera</taxon>
        <taxon>Auchenorrhyncha</taxon>
        <taxon>Fulgoroidea</taxon>
        <taxon>Delphacidae</taxon>
        <taxon>Criomorphinae</taxon>
        <taxon>Laodelphax</taxon>
    </lineage>
</organism>
<dbReference type="InParanoid" id="A0A482X9J0"/>
<reference evidence="1 2" key="1">
    <citation type="journal article" date="2017" name="Gigascience">
        <title>Genome sequence of the small brown planthopper, Laodelphax striatellus.</title>
        <authorList>
            <person name="Zhu J."/>
            <person name="Jiang F."/>
            <person name="Wang X."/>
            <person name="Yang P."/>
            <person name="Bao Y."/>
            <person name="Zhao W."/>
            <person name="Wang W."/>
            <person name="Lu H."/>
            <person name="Wang Q."/>
            <person name="Cui N."/>
            <person name="Li J."/>
            <person name="Chen X."/>
            <person name="Luo L."/>
            <person name="Yu J."/>
            <person name="Kang L."/>
            <person name="Cui F."/>
        </authorList>
    </citation>
    <scope>NUCLEOTIDE SEQUENCE [LARGE SCALE GENOMIC DNA]</scope>
    <source>
        <strain evidence="1">Lst14</strain>
    </source>
</reference>
<evidence type="ECO:0000313" key="1">
    <source>
        <dbReference type="EMBL" id="RZF42413.1"/>
    </source>
</evidence>
<gene>
    <name evidence="1" type="ORF">LSTR_LSTR004221</name>
</gene>
<dbReference type="EMBL" id="QKKF02015211">
    <property type="protein sequence ID" value="RZF42413.1"/>
    <property type="molecule type" value="Genomic_DNA"/>
</dbReference>
<dbReference type="AlphaFoldDB" id="A0A482X9J0"/>